<evidence type="ECO:0000313" key="2">
    <source>
        <dbReference type="Proteomes" id="UP000267606"/>
    </source>
</evidence>
<keyword evidence="2" id="KW-1185">Reference proteome</keyword>
<dbReference type="Proteomes" id="UP000267606">
    <property type="component" value="Unassembled WGS sequence"/>
</dbReference>
<sequence>MSRLFYACMMFYRYECCQRAKFKKKKRSDAAVITNFIRTVGSKNRSLNVSTENILQQTIQKYKQNNITEAIAPTLEDLRNFHYSALLGEYILNFNSLLLQFYYFLIKIINTTIVTKF</sequence>
<dbReference type="WBParaSite" id="OFLC_0001192401-mRNA-1">
    <property type="protein sequence ID" value="OFLC_0001192401-mRNA-1"/>
    <property type="gene ID" value="OFLC_0001192401"/>
</dbReference>
<evidence type="ECO:0000313" key="1">
    <source>
        <dbReference type="EMBL" id="VDO80438.1"/>
    </source>
</evidence>
<reference evidence="3" key="1">
    <citation type="submission" date="2016-06" db="UniProtKB">
        <authorList>
            <consortium name="WormBaseParasite"/>
        </authorList>
    </citation>
    <scope>IDENTIFICATION</scope>
</reference>
<name>A0A183HWR2_9BILA</name>
<gene>
    <name evidence="1" type="ORF">OFLC_LOCUS11923</name>
</gene>
<evidence type="ECO:0000313" key="3">
    <source>
        <dbReference type="WBParaSite" id="OFLC_0001192401-mRNA-1"/>
    </source>
</evidence>
<protein>
    <submittedName>
        <fullName evidence="1 3">Uncharacterized protein</fullName>
    </submittedName>
</protein>
<proteinExistence type="predicted"/>
<organism evidence="3">
    <name type="scientific">Onchocerca flexuosa</name>
    <dbReference type="NCBI Taxonomy" id="387005"/>
    <lineage>
        <taxon>Eukaryota</taxon>
        <taxon>Metazoa</taxon>
        <taxon>Ecdysozoa</taxon>
        <taxon>Nematoda</taxon>
        <taxon>Chromadorea</taxon>
        <taxon>Rhabditida</taxon>
        <taxon>Spirurina</taxon>
        <taxon>Spiruromorpha</taxon>
        <taxon>Filarioidea</taxon>
        <taxon>Onchocercidae</taxon>
        <taxon>Onchocerca</taxon>
    </lineage>
</organism>
<dbReference type="EMBL" id="UZAJ01017862">
    <property type="protein sequence ID" value="VDO80438.1"/>
    <property type="molecule type" value="Genomic_DNA"/>
</dbReference>
<accession>A0A183HWR2</accession>
<dbReference type="AlphaFoldDB" id="A0A183HWR2"/>
<reference evidence="1 2" key="2">
    <citation type="submission" date="2018-11" db="EMBL/GenBank/DDBJ databases">
        <authorList>
            <consortium name="Pathogen Informatics"/>
        </authorList>
    </citation>
    <scope>NUCLEOTIDE SEQUENCE [LARGE SCALE GENOMIC DNA]</scope>
</reference>